<evidence type="ECO:0000256" key="1">
    <source>
        <dbReference type="ARBA" id="ARBA00023125"/>
    </source>
</evidence>
<dbReference type="RefSeq" id="WP_066095871.1">
    <property type="nucleotide sequence ID" value="NZ_CP126114.1"/>
</dbReference>
<dbReference type="SUPFAM" id="SSF47413">
    <property type="entry name" value="lambda repressor-like DNA-binding domains"/>
    <property type="match status" value="1"/>
</dbReference>
<organism evidence="3 4">
    <name type="scientific">Neobacillus novalis</name>
    <dbReference type="NCBI Taxonomy" id="220687"/>
    <lineage>
        <taxon>Bacteria</taxon>
        <taxon>Bacillati</taxon>
        <taxon>Bacillota</taxon>
        <taxon>Bacilli</taxon>
        <taxon>Bacillales</taxon>
        <taxon>Bacillaceae</taxon>
        <taxon>Neobacillus</taxon>
    </lineage>
</organism>
<dbReference type="GO" id="GO:0003700">
    <property type="term" value="F:DNA-binding transcription factor activity"/>
    <property type="evidence" value="ECO:0007669"/>
    <property type="project" value="TreeGrafter"/>
</dbReference>
<evidence type="ECO:0000259" key="2">
    <source>
        <dbReference type="PROSITE" id="PS50943"/>
    </source>
</evidence>
<dbReference type="CDD" id="cd00093">
    <property type="entry name" value="HTH_XRE"/>
    <property type="match status" value="1"/>
</dbReference>
<gene>
    <name evidence="3" type="ORF">QNH39_03085</name>
</gene>
<dbReference type="PROSITE" id="PS50943">
    <property type="entry name" value="HTH_CROC1"/>
    <property type="match status" value="1"/>
</dbReference>
<protein>
    <submittedName>
        <fullName evidence="3">Helix-turn-helix transcriptional regulator</fullName>
    </submittedName>
</protein>
<dbReference type="GO" id="GO:0005829">
    <property type="term" value="C:cytosol"/>
    <property type="evidence" value="ECO:0007669"/>
    <property type="project" value="TreeGrafter"/>
</dbReference>
<dbReference type="PANTHER" id="PTHR46797">
    <property type="entry name" value="HTH-TYPE TRANSCRIPTIONAL REGULATOR"/>
    <property type="match status" value="1"/>
</dbReference>
<dbReference type="GO" id="GO:0003677">
    <property type="term" value="F:DNA binding"/>
    <property type="evidence" value="ECO:0007669"/>
    <property type="project" value="UniProtKB-KW"/>
</dbReference>
<keyword evidence="4" id="KW-1185">Reference proteome</keyword>
<name>A0AA95MRY7_9BACI</name>
<dbReference type="KEGG" id="nnv:QNH39_03085"/>
<evidence type="ECO:0000313" key="4">
    <source>
        <dbReference type="Proteomes" id="UP001178288"/>
    </source>
</evidence>
<accession>A0AA95MRY7</accession>
<dbReference type="Gene3D" id="1.25.40.10">
    <property type="entry name" value="Tetratricopeptide repeat domain"/>
    <property type="match status" value="2"/>
</dbReference>
<dbReference type="AlphaFoldDB" id="A0AA95MRY7"/>
<dbReference type="InterPro" id="IPR011990">
    <property type="entry name" value="TPR-like_helical_dom_sf"/>
</dbReference>
<dbReference type="InterPro" id="IPR001387">
    <property type="entry name" value="Cro/C1-type_HTH"/>
</dbReference>
<dbReference type="Proteomes" id="UP001178288">
    <property type="component" value="Chromosome"/>
</dbReference>
<proteinExistence type="predicted"/>
<sequence>MLGERIREIRKKKKMTLEELAGKELTKGMLSLIENNKANPSMESLTYIAKRLDVEVSDLLEEISTDELRGTLDKAEELFNVDAEKMTDKYKQLILLIEPFVPNLTQGYESARLLDIYSRSLFREKKAGWEALSNKAANMYDRMNLTAKRASIGIFWAMVKFIEHDYPQSLQILLNERKKIESNHAYIDPMTRVDFYYHEAILHFAVGDSEAAARVMENGIHFSKKHRIFYRIDDLYRLASAHAEMTHNKELVAHYIKKLKQFGEFADDQQSLLVYELFQVMSLISENHDYQTAIEICEENIANPETSEIYKTFFILEKGKALYFLGSFQEAIECMENVSIPPGIHHPFDLSLLYVKDSYKALCHFELGNLNKALQLATNAVENFTSLPHTPYKDFAAATHNKIKAKQ</sequence>
<dbReference type="InterPro" id="IPR010982">
    <property type="entry name" value="Lambda_DNA-bd_dom_sf"/>
</dbReference>
<feature type="domain" description="HTH cro/C1-type" evidence="2">
    <location>
        <begin position="6"/>
        <end position="59"/>
    </location>
</feature>
<dbReference type="InterPro" id="IPR050807">
    <property type="entry name" value="TransReg_Diox_bact_type"/>
</dbReference>
<keyword evidence="1" id="KW-0238">DNA-binding</keyword>
<dbReference type="SMART" id="SM00530">
    <property type="entry name" value="HTH_XRE"/>
    <property type="match status" value="1"/>
</dbReference>
<dbReference type="Pfam" id="PF12844">
    <property type="entry name" value="HTH_19"/>
    <property type="match status" value="1"/>
</dbReference>
<dbReference type="PANTHER" id="PTHR46797:SF1">
    <property type="entry name" value="METHYLPHOSPHONATE SYNTHASE"/>
    <property type="match status" value="1"/>
</dbReference>
<dbReference type="EMBL" id="CP126114">
    <property type="protein sequence ID" value="WHY86875.1"/>
    <property type="molecule type" value="Genomic_DNA"/>
</dbReference>
<reference evidence="3" key="1">
    <citation type="submission" date="2023-05" db="EMBL/GenBank/DDBJ databases">
        <title>Comparative genomics of Bacillaceae isolates and their secondary metabolite potential.</title>
        <authorList>
            <person name="Song L."/>
            <person name="Nielsen L.J."/>
            <person name="Mohite O."/>
            <person name="Xu X."/>
            <person name="Weber T."/>
            <person name="Kovacs A.T."/>
        </authorList>
    </citation>
    <scope>NUCLEOTIDE SEQUENCE</scope>
    <source>
        <strain evidence="3">XLM17</strain>
    </source>
</reference>
<evidence type="ECO:0000313" key="3">
    <source>
        <dbReference type="EMBL" id="WHY86875.1"/>
    </source>
</evidence>
<dbReference type="SUPFAM" id="SSF48452">
    <property type="entry name" value="TPR-like"/>
    <property type="match status" value="2"/>
</dbReference>